<protein>
    <recommendedName>
        <fullName evidence="4">Integrase catalytic domain-containing protein</fullName>
    </recommendedName>
</protein>
<dbReference type="PANTHER" id="PTHR37984">
    <property type="entry name" value="PROTEIN CBG26694"/>
    <property type="match status" value="1"/>
</dbReference>
<evidence type="ECO:0000256" key="1">
    <source>
        <dbReference type="SAM" id="MobiDB-lite"/>
    </source>
</evidence>
<dbReference type="EMBL" id="JBICCN010000035">
    <property type="protein sequence ID" value="KAL3100198.1"/>
    <property type="molecule type" value="Genomic_DNA"/>
</dbReference>
<dbReference type="InterPro" id="IPR012337">
    <property type="entry name" value="RNaseH-like_sf"/>
</dbReference>
<evidence type="ECO:0008006" key="4">
    <source>
        <dbReference type="Google" id="ProtNLM"/>
    </source>
</evidence>
<keyword evidence="3" id="KW-1185">Reference proteome</keyword>
<dbReference type="InterPro" id="IPR050951">
    <property type="entry name" value="Retrovirus_Pol_polyprotein"/>
</dbReference>
<organism evidence="2 3">
    <name type="scientific">Heterodera schachtii</name>
    <name type="common">Sugarbeet cyst nematode worm</name>
    <name type="synonym">Tylenchus schachtii</name>
    <dbReference type="NCBI Taxonomy" id="97005"/>
    <lineage>
        <taxon>Eukaryota</taxon>
        <taxon>Metazoa</taxon>
        <taxon>Ecdysozoa</taxon>
        <taxon>Nematoda</taxon>
        <taxon>Chromadorea</taxon>
        <taxon>Rhabditida</taxon>
        <taxon>Tylenchina</taxon>
        <taxon>Tylenchomorpha</taxon>
        <taxon>Tylenchoidea</taxon>
        <taxon>Heteroderidae</taxon>
        <taxon>Heteroderinae</taxon>
        <taxon>Heterodera</taxon>
    </lineage>
</organism>
<dbReference type="AlphaFoldDB" id="A0ABD2KBH5"/>
<feature type="region of interest" description="Disordered" evidence="1">
    <location>
        <begin position="206"/>
        <end position="251"/>
    </location>
</feature>
<sequence length="267" mass="31037">MHDKKYACPHWSQGNASTERTFRTFHNILAKYISKTQPDFDEFLDAANFCYNTSVHASTAISDRNEFKQKLVVAIRHAWHAAADEYAKAQRKMNEQYDKKARPQQMMVGDRVLIRNYDGRVGTSKKFQLPWRGIFRVIKIEGIYATVISCTSPNSNPKRLHLNQIKKCFEILGPPCTLPTQPIEEEKCLENTENADKAISKGSEIRNEMDPESRVGENLEEIHARGPETRPEIEADEEKNDNEKMDTEPRKYDLRKRTRTWKDLVNY</sequence>
<gene>
    <name evidence="2" type="ORF">niasHS_000208</name>
</gene>
<evidence type="ECO:0000313" key="2">
    <source>
        <dbReference type="EMBL" id="KAL3100198.1"/>
    </source>
</evidence>
<proteinExistence type="predicted"/>
<comment type="caution">
    <text evidence="2">The sequence shown here is derived from an EMBL/GenBank/DDBJ whole genome shotgun (WGS) entry which is preliminary data.</text>
</comment>
<feature type="compositionally biased region" description="Basic and acidic residues" evidence="1">
    <location>
        <begin position="241"/>
        <end position="251"/>
    </location>
</feature>
<accession>A0ABD2KBH5</accession>
<dbReference type="Gene3D" id="3.30.420.10">
    <property type="entry name" value="Ribonuclease H-like superfamily/Ribonuclease H"/>
    <property type="match status" value="1"/>
</dbReference>
<evidence type="ECO:0000313" key="3">
    <source>
        <dbReference type="Proteomes" id="UP001620645"/>
    </source>
</evidence>
<name>A0ABD2KBH5_HETSC</name>
<feature type="compositionally biased region" description="Basic and acidic residues" evidence="1">
    <location>
        <begin position="206"/>
        <end position="233"/>
    </location>
</feature>
<dbReference type="PANTHER" id="PTHR37984:SF5">
    <property type="entry name" value="PROTEIN NYNRIN-LIKE"/>
    <property type="match status" value="1"/>
</dbReference>
<reference evidence="2 3" key="1">
    <citation type="submission" date="2024-10" db="EMBL/GenBank/DDBJ databases">
        <authorList>
            <person name="Kim D."/>
        </authorList>
    </citation>
    <scope>NUCLEOTIDE SEQUENCE [LARGE SCALE GENOMIC DNA]</scope>
    <source>
        <strain evidence="2">Taebaek</strain>
    </source>
</reference>
<dbReference type="SUPFAM" id="SSF53098">
    <property type="entry name" value="Ribonuclease H-like"/>
    <property type="match status" value="1"/>
</dbReference>
<dbReference type="InterPro" id="IPR036397">
    <property type="entry name" value="RNaseH_sf"/>
</dbReference>
<dbReference type="Proteomes" id="UP001620645">
    <property type="component" value="Unassembled WGS sequence"/>
</dbReference>